<evidence type="ECO:0000256" key="2">
    <source>
        <dbReference type="ARBA" id="ARBA00022853"/>
    </source>
</evidence>
<dbReference type="InterPro" id="IPR038217">
    <property type="entry name" value="MRG_C_sf"/>
</dbReference>
<dbReference type="EMBL" id="JAIWQS010000003">
    <property type="protein sequence ID" value="KAJ8770682.1"/>
    <property type="molecule type" value="Genomic_DNA"/>
</dbReference>
<keyword evidence="2" id="KW-0156">Chromatin regulator</keyword>
<keyword evidence="4" id="KW-0804">Transcription</keyword>
<dbReference type="FunFam" id="1.10.274.30:FF:000005">
    <property type="entry name" value="Chromatin modification-related protein EAF3"/>
    <property type="match status" value="1"/>
</dbReference>
<evidence type="ECO:0000256" key="1">
    <source>
        <dbReference type="ARBA" id="ARBA00004123"/>
    </source>
</evidence>
<evidence type="ECO:0000256" key="6">
    <source>
        <dbReference type="SAM" id="MobiDB-lite"/>
    </source>
</evidence>
<accession>A0AAV8TUN1</accession>
<feature type="region of interest" description="Disordered" evidence="6">
    <location>
        <begin position="106"/>
        <end position="131"/>
    </location>
</feature>
<dbReference type="GO" id="GO:0006355">
    <property type="term" value="P:regulation of DNA-templated transcription"/>
    <property type="evidence" value="ECO:0007669"/>
    <property type="project" value="InterPro"/>
</dbReference>
<dbReference type="GO" id="GO:0048586">
    <property type="term" value="P:regulation of long-day photoperiodism, flowering"/>
    <property type="evidence" value="ECO:0007669"/>
    <property type="project" value="UniProtKB-ARBA"/>
</dbReference>
<dbReference type="Gene3D" id="1.10.274.30">
    <property type="entry name" value="MRG domain"/>
    <property type="match status" value="1"/>
</dbReference>
<evidence type="ECO:0000256" key="4">
    <source>
        <dbReference type="ARBA" id="ARBA00023163"/>
    </source>
</evidence>
<keyword evidence="3" id="KW-0805">Transcription regulation</keyword>
<dbReference type="SMART" id="SM00298">
    <property type="entry name" value="CHROMO"/>
    <property type="match status" value="1"/>
</dbReference>
<feature type="domain" description="Chromo" evidence="7">
    <location>
        <begin position="26"/>
        <end position="94"/>
    </location>
</feature>
<dbReference type="Pfam" id="PF22732">
    <property type="entry name" value="MSL3_chromo-like"/>
    <property type="match status" value="1"/>
</dbReference>
<dbReference type="InterPro" id="IPR016197">
    <property type="entry name" value="Chromo-like_dom_sf"/>
</dbReference>
<dbReference type="CDD" id="cd18983">
    <property type="entry name" value="CBD_MSL3_like"/>
    <property type="match status" value="1"/>
</dbReference>
<comment type="caution">
    <text evidence="8">The sequence shown here is derived from an EMBL/GenBank/DDBJ whole genome shotgun (WGS) entry which is preliminary data.</text>
</comment>
<dbReference type="GO" id="GO:0006325">
    <property type="term" value="P:chromatin organization"/>
    <property type="evidence" value="ECO:0007669"/>
    <property type="project" value="UniProtKB-KW"/>
</dbReference>
<dbReference type="PROSITE" id="PS51640">
    <property type="entry name" value="MRG"/>
    <property type="match status" value="1"/>
</dbReference>
<dbReference type="Proteomes" id="UP001159364">
    <property type="component" value="Linkage Group LG03"/>
</dbReference>
<dbReference type="PIRSF" id="PIRSF038133">
    <property type="entry name" value="HAT_Nua4_EAF3/MRG15"/>
    <property type="match status" value="1"/>
</dbReference>
<organism evidence="8 9">
    <name type="scientific">Erythroxylum novogranatense</name>
    <dbReference type="NCBI Taxonomy" id="1862640"/>
    <lineage>
        <taxon>Eukaryota</taxon>
        <taxon>Viridiplantae</taxon>
        <taxon>Streptophyta</taxon>
        <taxon>Embryophyta</taxon>
        <taxon>Tracheophyta</taxon>
        <taxon>Spermatophyta</taxon>
        <taxon>Magnoliopsida</taxon>
        <taxon>eudicotyledons</taxon>
        <taxon>Gunneridae</taxon>
        <taxon>Pentapetalae</taxon>
        <taxon>rosids</taxon>
        <taxon>fabids</taxon>
        <taxon>Malpighiales</taxon>
        <taxon>Erythroxylaceae</taxon>
        <taxon>Erythroxylum</taxon>
    </lineage>
</organism>
<dbReference type="Pfam" id="PF05712">
    <property type="entry name" value="MRG"/>
    <property type="match status" value="1"/>
</dbReference>
<evidence type="ECO:0000313" key="8">
    <source>
        <dbReference type="EMBL" id="KAJ8770682.1"/>
    </source>
</evidence>
<keyword evidence="5" id="KW-0539">Nucleus</keyword>
<dbReference type="InterPro" id="IPR053820">
    <property type="entry name" value="MSL3_chromo-like"/>
</dbReference>
<gene>
    <name evidence="8" type="ORF">K2173_021329</name>
</gene>
<proteinExistence type="predicted"/>
<dbReference type="GO" id="GO:0000123">
    <property type="term" value="C:histone acetyltransferase complex"/>
    <property type="evidence" value="ECO:0007669"/>
    <property type="project" value="TreeGrafter"/>
</dbReference>
<evidence type="ECO:0000256" key="3">
    <source>
        <dbReference type="ARBA" id="ARBA00023015"/>
    </source>
</evidence>
<dbReference type="GO" id="GO:1990841">
    <property type="term" value="F:promoter-specific chromatin binding"/>
    <property type="evidence" value="ECO:0007669"/>
    <property type="project" value="UniProtKB-ARBA"/>
</dbReference>
<dbReference type="InterPro" id="IPR008676">
    <property type="entry name" value="MRG"/>
</dbReference>
<dbReference type="PANTHER" id="PTHR10880:SF15">
    <property type="entry name" value="MSL COMPLEX SUBUNIT 3"/>
    <property type="match status" value="1"/>
</dbReference>
<dbReference type="InterPro" id="IPR000953">
    <property type="entry name" value="Chromo/chromo_shadow_dom"/>
</dbReference>
<dbReference type="PANTHER" id="PTHR10880">
    <property type="entry name" value="MORTALITY FACTOR 4-LIKE PROTEIN"/>
    <property type="match status" value="1"/>
</dbReference>
<keyword evidence="9" id="KW-1185">Reference proteome</keyword>
<dbReference type="GO" id="GO:0005634">
    <property type="term" value="C:nucleus"/>
    <property type="evidence" value="ECO:0007669"/>
    <property type="project" value="UniProtKB-SubCell"/>
</dbReference>
<dbReference type="SUPFAM" id="SSF54160">
    <property type="entry name" value="Chromo domain-like"/>
    <property type="match status" value="1"/>
</dbReference>
<dbReference type="AlphaFoldDB" id="A0AAV8TUN1"/>
<comment type="subcellular location">
    <subcellularLocation>
        <location evidence="1">Nucleus</location>
    </subcellularLocation>
</comment>
<evidence type="ECO:0000313" key="9">
    <source>
        <dbReference type="Proteomes" id="UP001159364"/>
    </source>
</evidence>
<sequence>MGSTSKEDSGSDAETSSGDIHIDRPLFSEEERVLAYHGSRIYQAKVLKIEYRKKEWRYLVHYLGWSKNWDEWVGKGRLLKDNEENIRLQQDLVNSTGADKTSKFRHAAHTKPKSSAVAKGKKGRDDSSIEKDLPSEKCIKVQIPSILKKQLADDWEFVNQQQKLVKLPRSPNVDDILTKYSEYKSKKDGMVTDSLGEFLKGIRCYFDKALPAMLLYTEERQQFHDSVENDVSPSTVYGAEHLLRLFVKLPELLTHVGIEEDTLTCMQQMFLEFIKFLHKNQSGFFLSAYDGPKIPEDKGKGKDE</sequence>
<dbReference type="InterPro" id="IPR026541">
    <property type="entry name" value="MRG_dom"/>
</dbReference>
<reference evidence="8 9" key="1">
    <citation type="submission" date="2021-09" db="EMBL/GenBank/DDBJ databases">
        <title>Genomic insights and catalytic innovation underlie evolution of tropane alkaloids biosynthesis.</title>
        <authorList>
            <person name="Wang Y.-J."/>
            <person name="Tian T."/>
            <person name="Huang J.-P."/>
            <person name="Huang S.-X."/>
        </authorList>
    </citation>
    <scope>NUCLEOTIDE SEQUENCE [LARGE SCALE GENOMIC DNA]</scope>
    <source>
        <strain evidence="8">KIB-2018</strain>
        <tissue evidence="8">Leaf</tissue>
    </source>
</reference>
<name>A0AAV8TUN1_9ROSI</name>
<evidence type="ECO:0000256" key="5">
    <source>
        <dbReference type="ARBA" id="ARBA00023242"/>
    </source>
</evidence>
<protein>
    <recommendedName>
        <fullName evidence="7">Chromo domain-containing protein</fullName>
    </recommendedName>
</protein>
<evidence type="ECO:0000259" key="7">
    <source>
        <dbReference type="SMART" id="SM00298"/>
    </source>
</evidence>
<dbReference type="Gene3D" id="2.30.30.140">
    <property type="match status" value="1"/>
</dbReference>
<feature type="region of interest" description="Disordered" evidence="6">
    <location>
        <begin position="1"/>
        <end position="21"/>
    </location>
</feature>